<reference evidence="1 2" key="1">
    <citation type="journal article" date="2021" name="Front. Genet.">
        <title>Chromosome-Level Genome Assembly Reveals Significant Gene Expansion in the Toll and IMD Signaling Pathways of Dendrolimus kikuchii.</title>
        <authorList>
            <person name="Zhou J."/>
            <person name="Wu P."/>
            <person name="Xiong Z."/>
            <person name="Liu N."/>
            <person name="Zhao N."/>
            <person name="Ji M."/>
            <person name="Qiu Y."/>
            <person name="Yang B."/>
        </authorList>
    </citation>
    <scope>NUCLEOTIDE SEQUENCE [LARGE SCALE GENOMIC DNA]</scope>
    <source>
        <strain evidence="1">Ann1</strain>
    </source>
</reference>
<evidence type="ECO:0000313" key="1">
    <source>
        <dbReference type="EMBL" id="KAJ0177756.1"/>
    </source>
</evidence>
<keyword evidence="2" id="KW-1185">Reference proteome</keyword>
<organism evidence="1 2">
    <name type="scientific">Dendrolimus kikuchii</name>
    <dbReference type="NCBI Taxonomy" id="765133"/>
    <lineage>
        <taxon>Eukaryota</taxon>
        <taxon>Metazoa</taxon>
        <taxon>Ecdysozoa</taxon>
        <taxon>Arthropoda</taxon>
        <taxon>Hexapoda</taxon>
        <taxon>Insecta</taxon>
        <taxon>Pterygota</taxon>
        <taxon>Neoptera</taxon>
        <taxon>Endopterygota</taxon>
        <taxon>Lepidoptera</taxon>
        <taxon>Glossata</taxon>
        <taxon>Ditrysia</taxon>
        <taxon>Bombycoidea</taxon>
        <taxon>Lasiocampidae</taxon>
        <taxon>Dendrolimus</taxon>
    </lineage>
</organism>
<protein>
    <submittedName>
        <fullName evidence="1">Uncharacterized protein</fullName>
    </submittedName>
</protein>
<evidence type="ECO:0000313" key="2">
    <source>
        <dbReference type="Proteomes" id="UP000824533"/>
    </source>
</evidence>
<dbReference type="Proteomes" id="UP000824533">
    <property type="component" value="Linkage Group LG11"/>
</dbReference>
<dbReference type="EMBL" id="CM034397">
    <property type="protein sequence ID" value="KAJ0177756.1"/>
    <property type="molecule type" value="Genomic_DNA"/>
</dbReference>
<name>A0ACC1D1P2_9NEOP</name>
<comment type="caution">
    <text evidence="1">The sequence shown here is derived from an EMBL/GenBank/DDBJ whole genome shotgun (WGS) entry which is preliminary data.</text>
</comment>
<proteinExistence type="predicted"/>
<accession>A0ACC1D1P2</accession>
<gene>
    <name evidence="1" type="ORF">K1T71_006629</name>
</gene>
<sequence length="81" mass="9483">MYLQDLQPVNSSLPDVQRLRRIKYATRQRYVTERIPILSTTHKPQPFFVSLLITIVSASEIEIYEFNGPLREKKISPHSRA</sequence>